<name>A0AAX3N9I9_9BACL</name>
<dbReference type="PANTHER" id="PTHR32182:SF25">
    <property type="entry name" value="SLR1056 PROTEIN"/>
    <property type="match status" value="1"/>
</dbReference>
<dbReference type="Gene3D" id="3.40.50.300">
    <property type="entry name" value="P-loop containing nucleotide triphosphate hydrolases"/>
    <property type="match status" value="1"/>
</dbReference>
<accession>A0AAX3N9I9</accession>
<dbReference type="PANTHER" id="PTHR32182">
    <property type="entry name" value="DNA REPLICATION AND REPAIR PROTEIN RECF"/>
    <property type="match status" value="1"/>
</dbReference>
<dbReference type="GO" id="GO:0000731">
    <property type="term" value="P:DNA synthesis involved in DNA repair"/>
    <property type="evidence" value="ECO:0007669"/>
    <property type="project" value="TreeGrafter"/>
</dbReference>
<evidence type="ECO:0000313" key="2">
    <source>
        <dbReference type="EMBL" id="WDH85425.1"/>
    </source>
</evidence>
<feature type="domain" description="Endonuclease GajA/Old nuclease/RecF-like AAA" evidence="1">
    <location>
        <begin position="174"/>
        <end position="324"/>
    </location>
</feature>
<gene>
    <name evidence="2" type="ORF">PUW23_25650</name>
</gene>
<dbReference type="Pfam" id="PF13175">
    <property type="entry name" value="AAA_15"/>
    <property type="match status" value="2"/>
</dbReference>
<dbReference type="Proteomes" id="UP001220962">
    <property type="component" value="Plasmid unnamed1"/>
</dbReference>
<feature type="domain" description="Endonuclease GajA/Old nuclease/RecF-like AAA" evidence="1">
    <location>
        <begin position="1"/>
        <end position="89"/>
    </location>
</feature>
<evidence type="ECO:0000259" key="1">
    <source>
        <dbReference type="Pfam" id="PF13175"/>
    </source>
</evidence>
<dbReference type="GO" id="GO:0006302">
    <property type="term" value="P:double-strand break repair"/>
    <property type="evidence" value="ECO:0007669"/>
    <property type="project" value="TreeGrafter"/>
</dbReference>
<geneLocation type="plasmid" evidence="2 3">
    <name>unnamed1</name>
</geneLocation>
<organism evidence="2 3">
    <name type="scientific">Paenibacillus urinalis</name>
    <dbReference type="NCBI Taxonomy" id="521520"/>
    <lineage>
        <taxon>Bacteria</taxon>
        <taxon>Bacillati</taxon>
        <taxon>Bacillota</taxon>
        <taxon>Bacilli</taxon>
        <taxon>Bacillales</taxon>
        <taxon>Paenibacillaceae</taxon>
        <taxon>Paenibacillus</taxon>
    </lineage>
</organism>
<reference evidence="2" key="1">
    <citation type="submission" date="2023-02" db="EMBL/GenBank/DDBJ databases">
        <title>Pathogen: clinical or host-associated sample.</title>
        <authorList>
            <person name="Hergert J."/>
            <person name="Casey R."/>
            <person name="Wagner J."/>
            <person name="Young E.L."/>
            <person name="Oakeson K.F."/>
        </authorList>
    </citation>
    <scope>NUCLEOTIDE SEQUENCE</scope>
    <source>
        <strain evidence="2">2022CK-00830</strain>
        <plasmid evidence="2">unnamed1</plasmid>
    </source>
</reference>
<protein>
    <submittedName>
        <fullName evidence="2">AAA family ATPase</fullName>
    </submittedName>
</protein>
<dbReference type="RefSeq" id="WP_274360055.1">
    <property type="nucleotide sequence ID" value="NZ_CP118102.1"/>
</dbReference>
<dbReference type="EMBL" id="CP118102">
    <property type="protein sequence ID" value="WDH85425.1"/>
    <property type="molecule type" value="Genomic_DNA"/>
</dbReference>
<proteinExistence type="predicted"/>
<evidence type="ECO:0000313" key="3">
    <source>
        <dbReference type="Proteomes" id="UP001220962"/>
    </source>
</evidence>
<sequence length="361" mass="42045">MKLISLEIENFRNFGEVKISLTNQNVIFGMNDVGKTNFMFALRFLLDKEIRKNGFMISDYYKNNIEEIIRITLGVDLSDRENNDDSKHIISKVGGARSSDELDKFYFQIEGVYDKSEEIGIPKMYWGNNLEKLIEIGHNGYFSIIDNLFKVVYVDPVIDLEKTFSKNRTRLFNQAKLDDSDIEISNQIKELANLLNTKISSMSLIQSFQTTITEEYKKLKNEHINIEMKSELSISGYFSNLIPYIKRDNDDNIYPTSGDGRKKILAYSILNHLIQLQEGNKIIIYLIEEPENSLHRSMQIALSKQLFNSKVYNYFFLSTHSSELLYEMDNASLIRVYSQSGTLCESYIYHVDEEYKNVKRN</sequence>
<dbReference type="AlphaFoldDB" id="A0AAX3N9I9"/>
<dbReference type="InterPro" id="IPR041685">
    <property type="entry name" value="AAA_GajA/Old/RecF-like"/>
</dbReference>
<dbReference type="InterPro" id="IPR027417">
    <property type="entry name" value="P-loop_NTPase"/>
</dbReference>
<dbReference type="SUPFAM" id="SSF52540">
    <property type="entry name" value="P-loop containing nucleoside triphosphate hydrolases"/>
    <property type="match status" value="1"/>
</dbReference>
<keyword evidence="2" id="KW-0614">Plasmid</keyword>